<keyword evidence="10" id="KW-1185">Reference proteome</keyword>
<dbReference type="InterPro" id="IPR000719">
    <property type="entry name" value="Prot_kinase_dom"/>
</dbReference>
<name>A0A078A4K9_STYLE</name>
<dbReference type="AlphaFoldDB" id="A0A078A4K9"/>
<proteinExistence type="predicted"/>
<keyword evidence="2" id="KW-0808">Transferase</keyword>
<dbReference type="GO" id="GO:0035556">
    <property type="term" value="P:intracellular signal transduction"/>
    <property type="evidence" value="ECO:0007669"/>
    <property type="project" value="TreeGrafter"/>
</dbReference>
<keyword evidence="5 6" id="KW-0067">ATP-binding</keyword>
<dbReference type="SUPFAM" id="SSF56112">
    <property type="entry name" value="Protein kinase-like (PK-like)"/>
    <property type="match status" value="1"/>
</dbReference>
<evidence type="ECO:0000256" key="3">
    <source>
        <dbReference type="ARBA" id="ARBA00022741"/>
    </source>
</evidence>
<evidence type="ECO:0000256" key="4">
    <source>
        <dbReference type="ARBA" id="ARBA00022777"/>
    </source>
</evidence>
<accession>A0A078A4K9</accession>
<evidence type="ECO:0000259" key="8">
    <source>
        <dbReference type="PROSITE" id="PS50011"/>
    </source>
</evidence>
<feature type="region of interest" description="Disordered" evidence="7">
    <location>
        <begin position="239"/>
        <end position="276"/>
    </location>
</feature>
<dbReference type="Pfam" id="PF00069">
    <property type="entry name" value="Pkinase"/>
    <property type="match status" value="1"/>
</dbReference>
<dbReference type="OrthoDB" id="346907at2759"/>
<organism evidence="9 10">
    <name type="scientific">Stylonychia lemnae</name>
    <name type="common">Ciliate</name>
    <dbReference type="NCBI Taxonomy" id="5949"/>
    <lineage>
        <taxon>Eukaryota</taxon>
        <taxon>Sar</taxon>
        <taxon>Alveolata</taxon>
        <taxon>Ciliophora</taxon>
        <taxon>Intramacronucleata</taxon>
        <taxon>Spirotrichea</taxon>
        <taxon>Stichotrichia</taxon>
        <taxon>Sporadotrichida</taxon>
        <taxon>Oxytrichidae</taxon>
        <taxon>Stylonychinae</taxon>
        <taxon>Stylonychia</taxon>
    </lineage>
</organism>
<feature type="domain" description="Protein kinase" evidence="8">
    <location>
        <begin position="318"/>
        <end position="589"/>
    </location>
</feature>
<dbReference type="FunFam" id="1.10.510.10:FF:000698">
    <property type="entry name" value="Serine/threonine-protein kinase tousled-like 1"/>
    <property type="match status" value="1"/>
</dbReference>
<dbReference type="InterPro" id="IPR008271">
    <property type="entry name" value="Ser/Thr_kinase_AS"/>
</dbReference>
<dbReference type="OMA" id="CFLEQPN"/>
<dbReference type="GO" id="GO:0007059">
    <property type="term" value="P:chromosome segregation"/>
    <property type="evidence" value="ECO:0007669"/>
    <property type="project" value="TreeGrafter"/>
</dbReference>
<evidence type="ECO:0000256" key="6">
    <source>
        <dbReference type="PROSITE-ProRule" id="PRU10141"/>
    </source>
</evidence>
<dbReference type="PROSITE" id="PS50011">
    <property type="entry name" value="PROTEIN_KINASE_DOM"/>
    <property type="match status" value="1"/>
</dbReference>
<dbReference type="Gene3D" id="1.10.510.10">
    <property type="entry name" value="Transferase(Phosphotransferase) domain 1"/>
    <property type="match status" value="1"/>
</dbReference>
<dbReference type="PANTHER" id="PTHR22974:SF23">
    <property type="entry name" value="TOUSLED-LIKE KINASE, ISOFORM G"/>
    <property type="match status" value="1"/>
</dbReference>
<evidence type="ECO:0000313" key="9">
    <source>
        <dbReference type="EMBL" id="CDW76433.1"/>
    </source>
</evidence>
<dbReference type="CDD" id="cd13990">
    <property type="entry name" value="STKc_TLK"/>
    <property type="match status" value="1"/>
</dbReference>
<dbReference type="GO" id="GO:0005634">
    <property type="term" value="C:nucleus"/>
    <property type="evidence" value="ECO:0007669"/>
    <property type="project" value="TreeGrafter"/>
</dbReference>
<reference evidence="9 10" key="1">
    <citation type="submission" date="2014-06" db="EMBL/GenBank/DDBJ databases">
        <authorList>
            <person name="Swart Estienne"/>
        </authorList>
    </citation>
    <scope>NUCLEOTIDE SEQUENCE [LARGE SCALE GENOMIC DNA]</scope>
    <source>
        <strain evidence="9 10">130c</strain>
    </source>
</reference>
<dbReference type="Proteomes" id="UP000039865">
    <property type="component" value="Unassembled WGS sequence"/>
</dbReference>
<dbReference type="GO" id="GO:0004674">
    <property type="term" value="F:protein serine/threonine kinase activity"/>
    <property type="evidence" value="ECO:0007669"/>
    <property type="project" value="UniProtKB-KW"/>
</dbReference>
<feature type="binding site" evidence="6">
    <location>
        <position position="347"/>
    </location>
    <ligand>
        <name>ATP</name>
        <dbReference type="ChEBI" id="CHEBI:30616"/>
    </ligand>
</feature>
<dbReference type="EMBL" id="CCKQ01005268">
    <property type="protein sequence ID" value="CDW76433.1"/>
    <property type="molecule type" value="Genomic_DNA"/>
</dbReference>
<evidence type="ECO:0000256" key="2">
    <source>
        <dbReference type="ARBA" id="ARBA00022679"/>
    </source>
</evidence>
<dbReference type="InterPro" id="IPR017441">
    <property type="entry name" value="Protein_kinase_ATP_BS"/>
</dbReference>
<keyword evidence="4 9" id="KW-0418">Kinase</keyword>
<evidence type="ECO:0000256" key="5">
    <source>
        <dbReference type="ARBA" id="ARBA00022840"/>
    </source>
</evidence>
<dbReference type="GO" id="GO:0005524">
    <property type="term" value="F:ATP binding"/>
    <property type="evidence" value="ECO:0007669"/>
    <property type="project" value="UniProtKB-UniRule"/>
</dbReference>
<sequence length="611" mass="71857">MENLSIQNQKYISNYQLSNINNSILNNYCGNNQQCDIMNDDINQVSIEQFPISNSLISLNENCDSMHSLNSNTIINNSNPNCNSGTIPFKQTKMLNKKIVYAQMDTQETDHMCDWFMKYKLEQKDSEMTKRMIKQKDEELEKNNQLMNQFINSLQEYKIIYSQAETQRRLQMEQHKKTLTLLEEKIRKEKRIWLSEQSIRLGRPTTQRQSTKYVEIWEEGEVFKKIHQKLKDIQREKEQIERLKKSSNKSKSISKKIGKELPQVPQDGFSNGSQRQNCGMIGYTENSEYDLEQSEFNNIDKNEQKEIYQFKMRMLENEEKRFLLGKGGYSEVYKAYDLEYCREVACKIHHFDDTWNENIKESYIKHALRENEIHKDLNNRRIVRQFDTVEIDHNSFCTILEICSGPDLYFYLKQQKQIPEKEAKLIISQILSGLKYLNDFKQKIIHYDLKPQNILFHNGEVKITDFGLCKAMDENSEKIELTSQGVGTYWYQAPECFLMTGQPVEIDSKVDVWSVGVIFFEILFGQKPFGHDKSQQAILSDQTILNAREVIFPQKPIISDGCKEFIRKCLAYNQKDRYDVYEAYYSPYLKGPNQNGTPNQISSLARNSNKS</sequence>
<evidence type="ECO:0000256" key="7">
    <source>
        <dbReference type="SAM" id="MobiDB-lite"/>
    </source>
</evidence>
<feature type="compositionally biased region" description="Basic residues" evidence="7">
    <location>
        <begin position="245"/>
        <end position="256"/>
    </location>
</feature>
<gene>
    <name evidence="9" type="primary">Contig4731.g5049</name>
    <name evidence="9" type="ORF">STYLEM_5433</name>
</gene>
<protein>
    <submittedName>
        <fullName evidence="9">Protein kinase domain containing protein</fullName>
    </submittedName>
</protein>
<dbReference type="PANTHER" id="PTHR22974">
    <property type="entry name" value="MIXED LINEAGE PROTEIN KINASE"/>
    <property type="match status" value="1"/>
</dbReference>
<dbReference type="InterPro" id="IPR011009">
    <property type="entry name" value="Kinase-like_dom_sf"/>
</dbReference>
<dbReference type="PROSITE" id="PS00107">
    <property type="entry name" value="PROTEIN_KINASE_ATP"/>
    <property type="match status" value="1"/>
</dbReference>
<evidence type="ECO:0000256" key="1">
    <source>
        <dbReference type="ARBA" id="ARBA00022527"/>
    </source>
</evidence>
<keyword evidence="1" id="KW-0723">Serine/threonine-protein kinase</keyword>
<keyword evidence="3 6" id="KW-0547">Nucleotide-binding</keyword>
<dbReference type="SMART" id="SM00220">
    <property type="entry name" value="S_TKc"/>
    <property type="match status" value="1"/>
</dbReference>
<dbReference type="InParanoid" id="A0A078A4K9"/>
<evidence type="ECO:0000313" key="10">
    <source>
        <dbReference type="Proteomes" id="UP000039865"/>
    </source>
</evidence>
<dbReference type="PROSITE" id="PS00108">
    <property type="entry name" value="PROTEIN_KINASE_ST"/>
    <property type="match status" value="1"/>
</dbReference>